<dbReference type="RefSeq" id="WP_025253685.1">
    <property type="nucleotide sequence ID" value="NZ_CP004353.1"/>
</dbReference>
<evidence type="ECO:0000313" key="3">
    <source>
        <dbReference type="Proteomes" id="UP000019222"/>
    </source>
</evidence>
<dbReference type="eggNOG" id="ENOG502ZNE6">
    <property type="taxonomic scope" value="Bacteria"/>
</dbReference>
<dbReference type="PATRIC" id="fig|1224164.3.peg.2339"/>
<proteinExistence type="predicted"/>
<feature type="compositionally biased region" description="Low complexity" evidence="1">
    <location>
        <begin position="30"/>
        <end position="45"/>
    </location>
</feature>
<feature type="compositionally biased region" description="Acidic residues" evidence="1">
    <location>
        <begin position="63"/>
        <end position="90"/>
    </location>
</feature>
<feature type="region of interest" description="Disordered" evidence="1">
    <location>
        <begin position="29"/>
        <end position="90"/>
    </location>
</feature>
<gene>
    <name evidence="2" type="ORF">B843_11610</name>
</gene>
<protein>
    <submittedName>
        <fullName evidence="2">Uncharacterized protein</fullName>
    </submittedName>
</protein>
<feature type="region of interest" description="Disordered" evidence="1">
    <location>
        <begin position="382"/>
        <end position="477"/>
    </location>
</feature>
<organism evidence="2 3">
    <name type="scientific">Corynebacterium vitaeruminis DSM 20294</name>
    <dbReference type="NCBI Taxonomy" id="1224164"/>
    <lineage>
        <taxon>Bacteria</taxon>
        <taxon>Bacillati</taxon>
        <taxon>Actinomycetota</taxon>
        <taxon>Actinomycetes</taxon>
        <taxon>Mycobacteriales</taxon>
        <taxon>Corynebacteriaceae</taxon>
        <taxon>Corynebacterium</taxon>
    </lineage>
</organism>
<dbReference type="STRING" id="1224164.B843_11610"/>
<evidence type="ECO:0000256" key="1">
    <source>
        <dbReference type="SAM" id="MobiDB-lite"/>
    </source>
</evidence>
<evidence type="ECO:0000313" key="2">
    <source>
        <dbReference type="EMBL" id="AHI23698.1"/>
    </source>
</evidence>
<name>W5YAY1_9CORY</name>
<dbReference type="CDD" id="cd21904">
    <property type="entry name" value="TtfA-like"/>
    <property type="match status" value="1"/>
</dbReference>
<keyword evidence="3" id="KW-1185">Reference proteome</keyword>
<dbReference type="Proteomes" id="UP000019222">
    <property type="component" value="Chromosome"/>
</dbReference>
<feature type="compositionally biased region" description="Acidic residues" evidence="1">
    <location>
        <begin position="395"/>
        <end position="404"/>
    </location>
</feature>
<dbReference type="HOGENOM" id="CLU_025378_0_1_11"/>
<feature type="compositionally biased region" description="Acidic residues" evidence="1">
    <location>
        <begin position="46"/>
        <end position="56"/>
    </location>
</feature>
<accession>W5YAY1</accession>
<dbReference type="InterPro" id="IPR049726">
    <property type="entry name" value="TtfA-like_core"/>
</dbReference>
<sequence length="477" mass="51744">MLFILAAIIGVAGIALWYLDSTRRKAATHALPEPEATAPQALAQEPEAEPESEAEPEPAPVEDFSDEPIDAEIEEDEEPEIPPAIDEDFESQVFDTTTGEWAVPLDEPVEEAPQGVDKQEAEPETQPVEAADVELEAVPETDLGEEIIAANAAEPEPEEYLEGDDLTLERPEPGTVRFEAEVPAEPEQPKPALVQLPGAARREKRAWAQERGFGYQRTDNFLTDEWSRGAASTGASAKDVVSGVLYGHEMYLAELGGITVMALRRPGASDVVVDARRAVLGEELESEDLIPVSTVAGFSLFSNDPGAAERMTDTRFRSALAGMPETVTAVWMESDWVLAQTAKGSTHEDWDTMAAMLAVCAAVTRVLPPRMGATQAVDFHDCDPSRPLPVPPSYFEDEPEEDLPEMPQITRQDEPVEMPSRSEEISHGVVEPRSIGSQSVEAIAGDDEEATPNSYQGTRIVRELNGQSSIFEDGAAD</sequence>
<reference evidence="2 3" key="1">
    <citation type="submission" date="2013-02" db="EMBL/GenBank/DDBJ databases">
        <title>The complete genome sequence of Corynebacterium vitaeruminis DSM 20294.</title>
        <authorList>
            <person name="Ruckert C."/>
            <person name="Albersmeier A."/>
            <person name="Kalinowski J."/>
        </authorList>
    </citation>
    <scope>NUCLEOTIDE SEQUENCE [LARGE SCALE GENOMIC DNA]</scope>
    <source>
        <strain evidence="3">ATCC 10234</strain>
    </source>
</reference>
<dbReference type="EMBL" id="CP004353">
    <property type="protein sequence ID" value="AHI23698.1"/>
    <property type="molecule type" value="Genomic_DNA"/>
</dbReference>
<dbReference type="AlphaFoldDB" id="W5YAY1"/>
<dbReference type="KEGG" id="cvt:B843_11610"/>